<sequence length="422" mass="48102">MKKEISWLYKELPKLVQQDIISADTAKLIKEYYGPVTERDWKGIGLTIFSILGTILIGSGIILLLAHNWLQLTRLTRTIIIFLSLISTQIFVGWVIYNDKSSPWKEGSTSFLIFILGAAIALISQTYNLPGDFNNFILVLMLLNLPIIYLAQVTLPAFIYVLGISIWGINLNNTMEVLFIWPLIGLILPYYFKRFKKDLYSNSNLLLLWEVILASIIAISLSLEWSNAGLVTISYSSYFLLIYLLGSLFMNKGEKLLERPLQTIGMLGILIISYIQGFEDVDSIEIFNAAFIDYFLAVLFFATCVFLVVKYYSSFNKLILSLAILPLLVIFTFLIPSLRIFIYNAYLFYLGILIIVYGIKEKKIGKANLGMLIISVQIISRFFFMFEITFLTRALIFIILGLAILASNIFLSKNRGEKNEDQ</sequence>
<gene>
    <name evidence="3" type="ORF">C7959_10738</name>
</gene>
<feature type="domain" description="DUF2157" evidence="2">
    <location>
        <begin position="14"/>
        <end position="154"/>
    </location>
</feature>
<accession>A0A4R8GZP9</accession>
<evidence type="ECO:0000313" key="3">
    <source>
        <dbReference type="EMBL" id="TDX52330.1"/>
    </source>
</evidence>
<feature type="transmembrane region" description="Helical" evidence="1">
    <location>
        <begin position="204"/>
        <end position="223"/>
    </location>
</feature>
<name>A0A4R8GZP9_9FIRM</name>
<feature type="transmembrane region" description="Helical" evidence="1">
    <location>
        <begin position="136"/>
        <end position="169"/>
    </location>
</feature>
<comment type="caution">
    <text evidence="3">The sequence shown here is derived from an EMBL/GenBank/DDBJ whole genome shotgun (WGS) entry which is preliminary data.</text>
</comment>
<feature type="transmembrane region" description="Helical" evidence="1">
    <location>
        <begin position="341"/>
        <end position="359"/>
    </location>
</feature>
<keyword evidence="4" id="KW-1185">Reference proteome</keyword>
<evidence type="ECO:0000313" key="4">
    <source>
        <dbReference type="Proteomes" id="UP000295832"/>
    </source>
</evidence>
<protein>
    <submittedName>
        <fullName evidence="3">Putative membrane protein</fullName>
    </submittedName>
</protein>
<dbReference type="STRING" id="926561.GCA_000379025_01355"/>
<dbReference type="RefSeq" id="WP_134115790.1">
    <property type="nucleotide sequence ID" value="NZ_SOEG01000007.1"/>
</dbReference>
<keyword evidence="1" id="KW-1133">Transmembrane helix</keyword>
<feature type="transmembrane region" description="Helical" evidence="1">
    <location>
        <begin position="318"/>
        <end position="335"/>
    </location>
</feature>
<proteinExistence type="predicted"/>
<feature type="transmembrane region" description="Helical" evidence="1">
    <location>
        <begin position="175"/>
        <end position="192"/>
    </location>
</feature>
<dbReference type="AlphaFoldDB" id="A0A4R8GZP9"/>
<feature type="transmembrane region" description="Helical" evidence="1">
    <location>
        <begin position="366"/>
        <end position="384"/>
    </location>
</feature>
<keyword evidence="1" id="KW-0812">Transmembrane</keyword>
<dbReference type="EMBL" id="SOEG01000007">
    <property type="protein sequence ID" value="TDX52330.1"/>
    <property type="molecule type" value="Genomic_DNA"/>
</dbReference>
<reference evidence="3 4" key="1">
    <citation type="submission" date="2019-03" db="EMBL/GenBank/DDBJ databases">
        <title>Subsurface microbial communities from deep shales in Ohio and West Virginia, USA.</title>
        <authorList>
            <person name="Wrighton K."/>
        </authorList>
    </citation>
    <scope>NUCLEOTIDE SEQUENCE [LARGE SCALE GENOMIC DNA]</scope>
    <source>
        <strain evidence="3 4">MSL 6dP</strain>
    </source>
</reference>
<feature type="transmembrane region" description="Helical" evidence="1">
    <location>
        <begin position="44"/>
        <end position="66"/>
    </location>
</feature>
<dbReference type="Pfam" id="PF09925">
    <property type="entry name" value="DUF2157"/>
    <property type="match status" value="1"/>
</dbReference>
<feature type="transmembrane region" description="Helical" evidence="1">
    <location>
        <begin position="390"/>
        <end position="411"/>
    </location>
</feature>
<feature type="transmembrane region" description="Helical" evidence="1">
    <location>
        <begin position="261"/>
        <end position="278"/>
    </location>
</feature>
<feature type="transmembrane region" description="Helical" evidence="1">
    <location>
        <begin position="229"/>
        <end position="249"/>
    </location>
</feature>
<evidence type="ECO:0000259" key="2">
    <source>
        <dbReference type="Pfam" id="PF09925"/>
    </source>
</evidence>
<feature type="transmembrane region" description="Helical" evidence="1">
    <location>
        <begin position="78"/>
        <end position="97"/>
    </location>
</feature>
<dbReference type="Proteomes" id="UP000295832">
    <property type="component" value="Unassembled WGS sequence"/>
</dbReference>
<feature type="transmembrane region" description="Helical" evidence="1">
    <location>
        <begin position="109"/>
        <end position="129"/>
    </location>
</feature>
<organism evidence="3 4">
    <name type="scientific">Orenia marismortui</name>
    <dbReference type="NCBI Taxonomy" id="46469"/>
    <lineage>
        <taxon>Bacteria</taxon>
        <taxon>Bacillati</taxon>
        <taxon>Bacillota</taxon>
        <taxon>Clostridia</taxon>
        <taxon>Halanaerobiales</taxon>
        <taxon>Halobacteroidaceae</taxon>
        <taxon>Orenia</taxon>
    </lineage>
</organism>
<evidence type="ECO:0000256" key="1">
    <source>
        <dbReference type="SAM" id="Phobius"/>
    </source>
</evidence>
<feature type="transmembrane region" description="Helical" evidence="1">
    <location>
        <begin position="290"/>
        <end position="309"/>
    </location>
</feature>
<keyword evidence="1" id="KW-0472">Membrane</keyword>
<dbReference type="InterPro" id="IPR018677">
    <property type="entry name" value="DUF2157"/>
</dbReference>